<protein>
    <submittedName>
        <fullName evidence="9">Alpha/beta fold hydrolase</fullName>
    </submittedName>
</protein>
<sequence length="919" mass="94984">MRARSTAALAGALALALAAPVALLSPATATGAGGVEVTEALVAVGPEPGGAEVELDTSVFVPDGDGPHPAVLLTHGFGGSKDDLVEQADDLADDGYLVLTYTARGFGASGGRIHLADPDYEIADARALVDVLAERDDVVTDADGDPRVGLVGASYGGAVSLMTAATDPRVDTVVAAITWHDLAESFFPQSVRDSDLPGPFKQLWASRFFLSTAAQGMGEVLGRTSGRAPAAGAVCGRFAPEVCRLFLEATETGEPSPALLDLLGEHSPAPLLDDLDAPTYLVQGMADTLFGVDQAEATAEVLREQGTPVAVRWSDGGHDDLGGSLEADTATIEPWLEHYLRGPGVDEATDLPIPAFSWVLPRSRGQDASTVQSTDDPGSTTYESLSLEGEAQPVANPPGGEPQSITAVPSTGGAVDEFSDVVSTYPLAALPGQSASFDTAELDEARTVVGSPRVRLTVTSTGRSSTLFLSLWQVVNGVPELARRLVAPVTVATTPGEETVVEVALPGGTWEVPVGSRLRVLVTSTDQTYAAPRTARADLVQASDLRLPAVDGAEVLATDGGGLDDEVVGLLVAIGVVALGLLLAALVGRRRSHGPVDPDLADVPLVVERLVKTYADGHRAVDDVSWRAERGQVVGLLGPNGAGKTTTLRMVMGLIAPDSGQVHVLGRRVGPGTPVLARVGALIEGPGFLPHLSGRANLEAYWAATGRDQAEAGYEEVLEIAALGGAVERPVRTYSHGMRQRLGIAQAMLGLPEVLVLDEPTNGLDPPQIAGLRPVLARYAAAGRTVVVSSHLLAEVELTCSHVVVMHAGRVVTTGTVAELVDSTDTTVVTLAPGSDPDVLADALRGLEGVTEVESVPDVDEPHVVVVADLARAEVVRAAAGSGADVVGVSSRRQLEEVFLGVIAAASGSDPDLRQVRSR</sequence>
<reference evidence="9" key="1">
    <citation type="submission" date="2023-06" db="EMBL/GenBank/DDBJ databases">
        <title>Genome sequence of Nocardioides sp. SOB44.</title>
        <authorList>
            <person name="Zhang G."/>
        </authorList>
    </citation>
    <scope>NUCLEOTIDE SEQUENCE</scope>
    <source>
        <strain evidence="9">SOB44</strain>
    </source>
</reference>
<dbReference type="InterPro" id="IPR000383">
    <property type="entry name" value="Xaa-Pro-like_dom"/>
</dbReference>
<dbReference type="SUPFAM" id="SSF53474">
    <property type="entry name" value="alpha/beta-Hydrolases"/>
    <property type="match status" value="1"/>
</dbReference>
<accession>A0ABT8TLC2</accession>
<dbReference type="GO" id="GO:0016787">
    <property type="term" value="F:hydrolase activity"/>
    <property type="evidence" value="ECO:0007669"/>
    <property type="project" value="UniProtKB-KW"/>
</dbReference>
<evidence type="ECO:0000313" key="9">
    <source>
        <dbReference type="EMBL" id="MDO3394245.1"/>
    </source>
</evidence>
<dbReference type="PROSITE" id="PS00211">
    <property type="entry name" value="ABC_TRANSPORTER_1"/>
    <property type="match status" value="1"/>
</dbReference>
<dbReference type="PANTHER" id="PTHR43335:SF4">
    <property type="entry name" value="ABC TRANSPORTER, ATP-BINDING PROTEIN"/>
    <property type="match status" value="1"/>
</dbReference>
<dbReference type="RefSeq" id="WP_302705212.1">
    <property type="nucleotide sequence ID" value="NZ_JAULSC010000001.1"/>
</dbReference>
<dbReference type="Proteomes" id="UP001168363">
    <property type="component" value="Unassembled WGS sequence"/>
</dbReference>
<dbReference type="PANTHER" id="PTHR43335">
    <property type="entry name" value="ABC TRANSPORTER, ATP-BINDING PROTEIN"/>
    <property type="match status" value="1"/>
</dbReference>
<keyword evidence="4 9" id="KW-0378">Hydrolase</keyword>
<dbReference type="Gene3D" id="2.60.120.260">
    <property type="entry name" value="Galactose-binding domain-like"/>
    <property type="match status" value="1"/>
</dbReference>
<dbReference type="Pfam" id="PF08530">
    <property type="entry name" value="PepX_C"/>
    <property type="match status" value="1"/>
</dbReference>
<evidence type="ECO:0000256" key="4">
    <source>
        <dbReference type="ARBA" id="ARBA00022801"/>
    </source>
</evidence>
<gene>
    <name evidence="9" type="ORF">QWJ41_00775</name>
</gene>
<dbReference type="Pfam" id="PF02129">
    <property type="entry name" value="Peptidase_S15"/>
    <property type="match status" value="1"/>
</dbReference>
<comment type="similarity">
    <text evidence="1">Belongs to the ABC transporter superfamily.</text>
</comment>
<organism evidence="9 10">
    <name type="scientific">Nocardioides cremeus</name>
    <dbReference type="NCBI Taxonomy" id="3058044"/>
    <lineage>
        <taxon>Bacteria</taxon>
        <taxon>Bacillati</taxon>
        <taxon>Actinomycetota</taxon>
        <taxon>Actinomycetes</taxon>
        <taxon>Propionibacteriales</taxon>
        <taxon>Nocardioidaceae</taxon>
        <taxon>Nocardioides</taxon>
    </lineage>
</organism>
<feature type="signal peptide" evidence="7">
    <location>
        <begin position="1"/>
        <end position="18"/>
    </location>
</feature>
<dbReference type="InterPro" id="IPR013736">
    <property type="entry name" value="Xaa-Pro_dipept_C"/>
</dbReference>
<dbReference type="EMBL" id="JAULSC010000001">
    <property type="protein sequence ID" value="MDO3394245.1"/>
    <property type="molecule type" value="Genomic_DNA"/>
</dbReference>
<dbReference type="InterPro" id="IPR003439">
    <property type="entry name" value="ABC_transporter-like_ATP-bd"/>
</dbReference>
<comment type="caution">
    <text evidence="9">The sequence shown here is derived from an EMBL/GenBank/DDBJ whole genome shotgun (WGS) entry which is preliminary data.</text>
</comment>
<dbReference type="Pfam" id="PF00005">
    <property type="entry name" value="ABC_tran"/>
    <property type="match status" value="1"/>
</dbReference>
<keyword evidence="3" id="KW-0547">Nucleotide-binding</keyword>
<evidence type="ECO:0000313" key="10">
    <source>
        <dbReference type="Proteomes" id="UP001168363"/>
    </source>
</evidence>
<feature type="region of interest" description="Disordered" evidence="6">
    <location>
        <begin position="364"/>
        <end position="383"/>
    </location>
</feature>
<dbReference type="PROSITE" id="PS50893">
    <property type="entry name" value="ABC_TRANSPORTER_2"/>
    <property type="match status" value="1"/>
</dbReference>
<keyword evidence="5" id="KW-0067">ATP-binding</keyword>
<evidence type="ECO:0000256" key="3">
    <source>
        <dbReference type="ARBA" id="ARBA00022741"/>
    </source>
</evidence>
<dbReference type="InterPro" id="IPR017871">
    <property type="entry name" value="ABC_transporter-like_CS"/>
</dbReference>
<evidence type="ECO:0000259" key="8">
    <source>
        <dbReference type="PROSITE" id="PS50893"/>
    </source>
</evidence>
<evidence type="ECO:0000256" key="1">
    <source>
        <dbReference type="ARBA" id="ARBA00005417"/>
    </source>
</evidence>
<evidence type="ECO:0000256" key="2">
    <source>
        <dbReference type="ARBA" id="ARBA00022448"/>
    </source>
</evidence>
<proteinExistence type="inferred from homology"/>
<dbReference type="SMART" id="SM00382">
    <property type="entry name" value="AAA"/>
    <property type="match status" value="1"/>
</dbReference>
<keyword evidence="2" id="KW-0813">Transport</keyword>
<dbReference type="Gene3D" id="3.40.50.1820">
    <property type="entry name" value="alpha/beta hydrolase"/>
    <property type="match status" value="1"/>
</dbReference>
<dbReference type="Gene3D" id="3.40.50.300">
    <property type="entry name" value="P-loop containing nucleotide triphosphate hydrolases"/>
    <property type="match status" value="1"/>
</dbReference>
<dbReference type="SUPFAM" id="SSF52540">
    <property type="entry name" value="P-loop containing nucleoside triphosphate hydrolases"/>
    <property type="match status" value="1"/>
</dbReference>
<dbReference type="InterPro" id="IPR008979">
    <property type="entry name" value="Galactose-bd-like_sf"/>
</dbReference>
<evidence type="ECO:0000256" key="7">
    <source>
        <dbReference type="SAM" id="SignalP"/>
    </source>
</evidence>
<dbReference type="SMART" id="SM00939">
    <property type="entry name" value="PepX_C"/>
    <property type="match status" value="1"/>
</dbReference>
<keyword evidence="10" id="KW-1185">Reference proteome</keyword>
<feature type="chain" id="PRO_5045329968" evidence="7">
    <location>
        <begin position="19"/>
        <end position="919"/>
    </location>
</feature>
<feature type="domain" description="ABC transporter" evidence="8">
    <location>
        <begin position="605"/>
        <end position="833"/>
    </location>
</feature>
<keyword evidence="7" id="KW-0732">Signal</keyword>
<evidence type="ECO:0000256" key="5">
    <source>
        <dbReference type="ARBA" id="ARBA00022840"/>
    </source>
</evidence>
<evidence type="ECO:0000256" key="6">
    <source>
        <dbReference type="SAM" id="MobiDB-lite"/>
    </source>
</evidence>
<name>A0ABT8TLC2_9ACTN</name>
<dbReference type="InterPro" id="IPR027417">
    <property type="entry name" value="P-loop_NTPase"/>
</dbReference>
<dbReference type="InterPro" id="IPR003593">
    <property type="entry name" value="AAA+_ATPase"/>
</dbReference>
<dbReference type="InterPro" id="IPR029058">
    <property type="entry name" value="AB_hydrolase_fold"/>
</dbReference>
<dbReference type="SUPFAM" id="SSF49785">
    <property type="entry name" value="Galactose-binding domain-like"/>
    <property type="match status" value="1"/>
</dbReference>
<feature type="compositionally biased region" description="Polar residues" evidence="6">
    <location>
        <begin position="366"/>
        <end position="383"/>
    </location>
</feature>